<evidence type="ECO:0000313" key="14">
    <source>
        <dbReference type="Proteomes" id="UP000503840"/>
    </source>
</evidence>
<accession>A0A7J0BMX6</accession>
<evidence type="ECO:0000256" key="9">
    <source>
        <dbReference type="ARBA" id="ARBA00074221"/>
    </source>
</evidence>
<dbReference type="EC" id="2.6.1.102" evidence="8"/>
<sequence length="396" mass="42536">MSANSITGTIQAIRTATGATSGIVLHEPTFAGNEWAYVKDTIDTGWVSSAGKYVNQFEEQLQEFTGARRAIAVANGTAALHVALLLAGVERDTEVVMPALTFAATAAAAAYIGAVPHFADSEYTTLGIDPDKLAAHLDSIAERRKDGTYNKTTGRRIAAIVPMHTFGHPVRMDELCALCEAWNIPLVEDAAESLGSYYKGKHTGLFGTLGTLSFNGNKTITTGGGGAILTDDVALADKAKHITTTAKLPHKWEYFHDMVGFNYRMPNLNAALGCAQIEQLPTLLAQKRVLAERYIKAFACVSGVQFVREPEHCVSNYWLNAIMLDKADMTLRNDMLEQTNAAGLMTRPVWTLMSRLPMYAAAPRMDLGVAQDIEARLINIPSGAGLAAGAPSEMAG</sequence>
<dbReference type="SUPFAM" id="SSF53383">
    <property type="entry name" value="PLP-dependent transferases"/>
    <property type="match status" value="1"/>
</dbReference>
<evidence type="ECO:0000256" key="2">
    <source>
        <dbReference type="ARBA" id="ARBA00005125"/>
    </source>
</evidence>
<dbReference type="RefSeq" id="WP_174406677.1">
    <property type="nucleotide sequence ID" value="NZ_BLVO01000016.1"/>
</dbReference>
<comment type="pathway">
    <text evidence="2">Bacterial outer membrane biogenesis; LPS O-antigen biosynthesis.</text>
</comment>
<evidence type="ECO:0000256" key="7">
    <source>
        <dbReference type="ARBA" id="ARBA00051587"/>
    </source>
</evidence>
<keyword evidence="5 11" id="KW-0663">Pyridoxal phosphate</keyword>
<keyword evidence="4" id="KW-0808">Transferase</keyword>
<evidence type="ECO:0000256" key="8">
    <source>
        <dbReference type="ARBA" id="ARBA00066317"/>
    </source>
</evidence>
<evidence type="ECO:0000256" key="11">
    <source>
        <dbReference type="PIRSR" id="PIRSR000390-2"/>
    </source>
</evidence>
<protein>
    <recommendedName>
        <fullName evidence="9">GDP-perosamine synthase</fullName>
        <ecNumber evidence="8">2.6.1.102</ecNumber>
    </recommendedName>
</protein>
<comment type="caution">
    <text evidence="13">The sequence shown here is derived from an EMBL/GenBank/DDBJ whole genome shotgun (WGS) entry which is preliminary data.</text>
</comment>
<dbReference type="InterPro" id="IPR000653">
    <property type="entry name" value="DegT/StrS_aminotransferase"/>
</dbReference>
<evidence type="ECO:0000313" key="13">
    <source>
        <dbReference type="EMBL" id="GFM35040.1"/>
    </source>
</evidence>
<dbReference type="GO" id="GO:0030170">
    <property type="term" value="F:pyridoxal phosphate binding"/>
    <property type="evidence" value="ECO:0007669"/>
    <property type="project" value="TreeGrafter"/>
</dbReference>
<comment type="similarity">
    <text evidence="6 12">Belongs to the DegT/DnrJ/EryC1 family.</text>
</comment>
<dbReference type="Proteomes" id="UP000503840">
    <property type="component" value="Unassembled WGS sequence"/>
</dbReference>
<dbReference type="AlphaFoldDB" id="A0A7J0BMX6"/>
<organism evidence="13 14">
    <name type="scientific">Desulfovibrio subterraneus</name>
    <dbReference type="NCBI Taxonomy" id="2718620"/>
    <lineage>
        <taxon>Bacteria</taxon>
        <taxon>Pseudomonadati</taxon>
        <taxon>Thermodesulfobacteriota</taxon>
        <taxon>Desulfovibrionia</taxon>
        <taxon>Desulfovibrionales</taxon>
        <taxon>Desulfovibrionaceae</taxon>
        <taxon>Desulfovibrio</taxon>
    </lineage>
</organism>
<dbReference type="GO" id="GO:0000271">
    <property type="term" value="P:polysaccharide biosynthetic process"/>
    <property type="evidence" value="ECO:0007669"/>
    <property type="project" value="TreeGrafter"/>
</dbReference>
<evidence type="ECO:0000256" key="5">
    <source>
        <dbReference type="ARBA" id="ARBA00022898"/>
    </source>
</evidence>
<proteinExistence type="inferred from homology"/>
<dbReference type="PIRSF" id="PIRSF000390">
    <property type="entry name" value="PLP_StrS"/>
    <property type="match status" value="1"/>
</dbReference>
<comment type="cofactor">
    <cofactor evidence="1">
        <name>pyridoxal 5'-phosphate</name>
        <dbReference type="ChEBI" id="CHEBI:597326"/>
    </cofactor>
</comment>
<feature type="active site" description="Proton acceptor" evidence="10">
    <location>
        <position position="218"/>
    </location>
</feature>
<evidence type="ECO:0000256" key="12">
    <source>
        <dbReference type="RuleBase" id="RU004508"/>
    </source>
</evidence>
<dbReference type="CDD" id="cd00616">
    <property type="entry name" value="AHBA_syn"/>
    <property type="match status" value="1"/>
</dbReference>
<reference evidence="13 14" key="1">
    <citation type="submission" date="2020-05" db="EMBL/GenBank/DDBJ databases">
        <title>Draft genome sequence of Desulfovibrio sp. strain HN2T.</title>
        <authorList>
            <person name="Ueno A."/>
            <person name="Tamazawa S."/>
            <person name="Tamamura S."/>
            <person name="Murakami T."/>
            <person name="Kiyama T."/>
            <person name="Inomata H."/>
            <person name="Amano Y."/>
            <person name="Miyakawa K."/>
            <person name="Tamaki H."/>
            <person name="Naganuma T."/>
            <person name="Kaneko K."/>
        </authorList>
    </citation>
    <scope>NUCLEOTIDE SEQUENCE [LARGE SCALE GENOMIC DNA]</scope>
    <source>
        <strain evidence="13 14">HN2</strain>
    </source>
</reference>
<evidence type="ECO:0000256" key="1">
    <source>
        <dbReference type="ARBA" id="ARBA00001933"/>
    </source>
</evidence>
<dbReference type="InterPro" id="IPR015424">
    <property type="entry name" value="PyrdxlP-dep_Trfase"/>
</dbReference>
<dbReference type="GO" id="GO:0102933">
    <property type="term" value="F:GDP-4-dehydro-6-deoxy-D-mannose-4-aminotransferase activity"/>
    <property type="evidence" value="ECO:0007669"/>
    <property type="project" value="UniProtKB-EC"/>
</dbReference>
<dbReference type="PANTHER" id="PTHR30244:SF30">
    <property type="entry name" value="BLR5990 PROTEIN"/>
    <property type="match status" value="1"/>
</dbReference>
<evidence type="ECO:0000256" key="4">
    <source>
        <dbReference type="ARBA" id="ARBA00022679"/>
    </source>
</evidence>
<keyword evidence="14" id="KW-1185">Reference proteome</keyword>
<dbReference type="NCBIfam" id="TIGR04181">
    <property type="entry name" value="NHT_00031"/>
    <property type="match status" value="1"/>
</dbReference>
<dbReference type="InterPro" id="IPR026385">
    <property type="entry name" value="LegC-like"/>
</dbReference>
<dbReference type="Gene3D" id="3.40.640.10">
    <property type="entry name" value="Type I PLP-dependent aspartate aminotransferase-like (Major domain)"/>
    <property type="match status" value="1"/>
</dbReference>
<dbReference type="Gene3D" id="3.90.1150.10">
    <property type="entry name" value="Aspartate Aminotransferase, domain 1"/>
    <property type="match status" value="1"/>
</dbReference>
<dbReference type="EMBL" id="BLVO01000016">
    <property type="protein sequence ID" value="GFM35040.1"/>
    <property type="molecule type" value="Genomic_DNA"/>
</dbReference>
<gene>
    <name evidence="13" type="ORF">DSM101010T_34050</name>
</gene>
<keyword evidence="3" id="KW-0032">Aminotransferase</keyword>
<evidence type="ECO:0000256" key="3">
    <source>
        <dbReference type="ARBA" id="ARBA00022576"/>
    </source>
</evidence>
<dbReference type="PANTHER" id="PTHR30244">
    <property type="entry name" value="TRANSAMINASE"/>
    <property type="match status" value="1"/>
</dbReference>
<dbReference type="InterPro" id="IPR015421">
    <property type="entry name" value="PyrdxlP-dep_Trfase_major"/>
</dbReference>
<comment type="catalytic activity">
    <reaction evidence="7">
        <text>GDP-alpha-D-perosamine + 2-oxoglutarate = GDP-4-dehydro-alpha-D-rhamnose + L-glutamate</text>
        <dbReference type="Rhea" id="RHEA:36779"/>
        <dbReference type="ChEBI" id="CHEBI:16810"/>
        <dbReference type="ChEBI" id="CHEBI:29985"/>
        <dbReference type="ChEBI" id="CHEBI:57964"/>
        <dbReference type="ChEBI" id="CHEBI:73996"/>
        <dbReference type="EC" id="2.6.1.102"/>
    </reaction>
</comment>
<evidence type="ECO:0000256" key="6">
    <source>
        <dbReference type="ARBA" id="ARBA00037999"/>
    </source>
</evidence>
<evidence type="ECO:0000256" key="10">
    <source>
        <dbReference type="PIRSR" id="PIRSR000390-1"/>
    </source>
</evidence>
<feature type="modified residue" description="N6-(pyridoxal phosphate)lysine" evidence="11">
    <location>
        <position position="218"/>
    </location>
</feature>
<dbReference type="FunFam" id="3.40.640.10:FF:000090">
    <property type="entry name" value="Pyridoxal phosphate-dependent aminotransferase"/>
    <property type="match status" value="1"/>
</dbReference>
<name>A0A7J0BMX6_9BACT</name>
<dbReference type="InterPro" id="IPR015422">
    <property type="entry name" value="PyrdxlP-dep_Trfase_small"/>
</dbReference>
<dbReference type="Pfam" id="PF01041">
    <property type="entry name" value="DegT_DnrJ_EryC1"/>
    <property type="match status" value="1"/>
</dbReference>